<dbReference type="InterPro" id="IPR010354">
    <property type="entry name" value="Oleate_hydratase"/>
</dbReference>
<sequence>MGKYYFVGSGIASLAGAAVLIRDGGVSGKDIVILEESHEFGGAFDAHGNADTGYYMSGSRMFEAMYQCTFDLLASIPSVSNPNISIKEETDLSNKATPWYNKARLVDRDGKIPDFHSMGFTEKDRIDLVRIMAEPEGMLDSKRIADCFEEHFFQTNFWFEWCTLFAFERWHSAIEFKRYLQRFVHHFSTIDTQENIYRSLYNQYDSFAVPLVRWLKDRQVAFRYGVRVEDLHFKSGTDAITVTGIEYREQGAAGHIDIGDGDKVFVTNGSMTADKVFGSMTQAPVMDRGNKAGAWRLWETLAEGRPHFGNPAAFNGNIAESSWISYTVTVKDPLFFELMEKFSGSKPGTGGLITFKDSNWLITISIYHQPFFPNQPEGTFVWWGYGLFHDRPGDYVKKPMAECNGAEILQEVLGHLHFSQQDKDAILASSNCIPCTMPYITSQFMVRKAGDRPEVVPQGSTNLAFMGQYAEQPDDVVFTVEYSVRSAMSAVYTLLKLDKKPPAVYKGLHSPRVIVDAIRTLHR</sequence>
<proteinExistence type="predicted"/>
<dbReference type="InterPro" id="IPR036188">
    <property type="entry name" value="FAD/NAD-bd_sf"/>
</dbReference>
<dbReference type="GO" id="GO:0050151">
    <property type="term" value="F:oleate hydratase activity"/>
    <property type="evidence" value="ECO:0007669"/>
    <property type="project" value="InterPro"/>
</dbReference>
<dbReference type="AlphaFoldDB" id="A0A4R3YY02"/>
<dbReference type="OrthoDB" id="4540221at2"/>
<dbReference type="PANTHER" id="PTHR37417">
    <property type="entry name" value="67 KDA MYOSIN-CROSS-REACTIVE ANTIGEN FAMILY PROTEIN (AFU_ORTHOLOGUE AFUA_5G09970)"/>
    <property type="match status" value="1"/>
</dbReference>
<protein>
    <submittedName>
        <fullName evidence="1">Oleate hydratase</fullName>
    </submittedName>
</protein>
<keyword evidence="2" id="KW-1185">Reference proteome</keyword>
<dbReference type="Gene3D" id="3.30.9.80">
    <property type="match status" value="1"/>
</dbReference>
<dbReference type="Gene3D" id="3.50.50.60">
    <property type="entry name" value="FAD/NAD(P)-binding domain"/>
    <property type="match status" value="2"/>
</dbReference>
<reference evidence="1 2" key="1">
    <citation type="submission" date="2019-03" db="EMBL/GenBank/DDBJ databases">
        <title>Above-ground endophytic microbial communities from plants in different locations in the United States.</title>
        <authorList>
            <person name="Frank C."/>
        </authorList>
    </citation>
    <scope>NUCLEOTIDE SEQUENCE [LARGE SCALE GENOMIC DNA]</scope>
    <source>
        <strain evidence="1 2">LP_13_YM</strain>
    </source>
</reference>
<evidence type="ECO:0000313" key="1">
    <source>
        <dbReference type="EMBL" id="TCV97631.1"/>
    </source>
</evidence>
<accession>A0A4R3YY02</accession>
<evidence type="ECO:0000313" key="2">
    <source>
        <dbReference type="Proteomes" id="UP000295645"/>
    </source>
</evidence>
<dbReference type="Pfam" id="PF06100">
    <property type="entry name" value="MCRA"/>
    <property type="match status" value="1"/>
</dbReference>
<dbReference type="RefSeq" id="WP_132141675.1">
    <property type="nucleotide sequence ID" value="NZ_SMCS01000001.1"/>
</dbReference>
<dbReference type="NCBIfam" id="NF010584">
    <property type="entry name" value="PRK13977.1"/>
    <property type="match status" value="1"/>
</dbReference>
<dbReference type="EMBL" id="SMCS01000001">
    <property type="protein sequence ID" value="TCV97631.1"/>
    <property type="molecule type" value="Genomic_DNA"/>
</dbReference>
<comment type="caution">
    <text evidence="1">The sequence shown here is derived from an EMBL/GenBank/DDBJ whole genome shotgun (WGS) entry which is preliminary data.</text>
</comment>
<organism evidence="1 2">
    <name type="scientific">Luteibacter rhizovicinus</name>
    <dbReference type="NCBI Taxonomy" id="242606"/>
    <lineage>
        <taxon>Bacteria</taxon>
        <taxon>Pseudomonadati</taxon>
        <taxon>Pseudomonadota</taxon>
        <taxon>Gammaproteobacteria</taxon>
        <taxon>Lysobacterales</taxon>
        <taxon>Rhodanobacteraceae</taxon>
        <taxon>Luteibacter</taxon>
    </lineage>
</organism>
<name>A0A4R3YY02_9GAMM</name>
<dbReference type="PANTHER" id="PTHR37417:SF2">
    <property type="entry name" value="67 KDA MYOSIN-CROSS-REACTIVE ANTIGEN FAMILY PROTEIN (AFU_ORTHOLOGUE AFUA_5G09970)"/>
    <property type="match status" value="1"/>
</dbReference>
<gene>
    <name evidence="1" type="ORF">EC912_101648</name>
</gene>
<dbReference type="Proteomes" id="UP000295645">
    <property type="component" value="Unassembled WGS sequence"/>
</dbReference>
<dbReference type="GO" id="GO:0071949">
    <property type="term" value="F:FAD binding"/>
    <property type="evidence" value="ECO:0007669"/>
    <property type="project" value="InterPro"/>
</dbReference>
<dbReference type="GO" id="GO:0006631">
    <property type="term" value="P:fatty acid metabolic process"/>
    <property type="evidence" value="ECO:0007669"/>
    <property type="project" value="InterPro"/>
</dbReference>
<dbReference type="SUPFAM" id="SSF51905">
    <property type="entry name" value="FAD/NAD(P)-binding domain"/>
    <property type="match status" value="1"/>
</dbReference>